<feature type="transmembrane region" description="Helical" evidence="1">
    <location>
        <begin position="123"/>
        <end position="144"/>
    </location>
</feature>
<feature type="transmembrane region" description="Helical" evidence="1">
    <location>
        <begin position="234"/>
        <end position="255"/>
    </location>
</feature>
<dbReference type="Pfam" id="PF20152">
    <property type="entry name" value="DUF6534"/>
    <property type="match status" value="1"/>
</dbReference>
<evidence type="ECO:0000313" key="4">
    <source>
        <dbReference type="Proteomes" id="UP001218188"/>
    </source>
</evidence>
<protein>
    <recommendedName>
        <fullName evidence="2">DUF6534 domain-containing protein</fullName>
    </recommendedName>
</protein>
<comment type="caution">
    <text evidence="3">The sequence shown here is derived from an EMBL/GenBank/DDBJ whole genome shotgun (WGS) entry which is preliminary data.</text>
</comment>
<feature type="transmembrane region" description="Helical" evidence="1">
    <location>
        <begin position="20"/>
        <end position="40"/>
    </location>
</feature>
<reference evidence="3" key="1">
    <citation type="submission" date="2023-03" db="EMBL/GenBank/DDBJ databases">
        <title>Massive genome expansion in bonnet fungi (Mycena s.s.) driven by repeated elements and novel gene families across ecological guilds.</title>
        <authorList>
            <consortium name="Lawrence Berkeley National Laboratory"/>
            <person name="Harder C.B."/>
            <person name="Miyauchi S."/>
            <person name="Viragh M."/>
            <person name="Kuo A."/>
            <person name="Thoen E."/>
            <person name="Andreopoulos B."/>
            <person name="Lu D."/>
            <person name="Skrede I."/>
            <person name="Drula E."/>
            <person name="Henrissat B."/>
            <person name="Morin E."/>
            <person name="Kohler A."/>
            <person name="Barry K."/>
            <person name="LaButti K."/>
            <person name="Morin E."/>
            <person name="Salamov A."/>
            <person name="Lipzen A."/>
            <person name="Mereny Z."/>
            <person name="Hegedus B."/>
            <person name="Baldrian P."/>
            <person name="Stursova M."/>
            <person name="Weitz H."/>
            <person name="Taylor A."/>
            <person name="Grigoriev I.V."/>
            <person name="Nagy L.G."/>
            <person name="Martin F."/>
            <person name="Kauserud H."/>
        </authorList>
    </citation>
    <scope>NUCLEOTIDE SEQUENCE</scope>
    <source>
        <strain evidence="3">CBHHK200</strain>
    </source>
</reference>
<keyword evidence="1" id="KW-1133">Transmembrane helix</keyword>
<keyword evidence="1" id="KW-0472">Membrane</keyword>
<proteinExistence type="predicted"/>
<feature type="transmembrane region" description="Helical" evidence="1">
    <location>
        <begin position="96"/>
        <end position="114"/>
    </location>
</feature>
<gene>
    <name evidence="3" type="ORF">C8F04DRAFT_1063331</name>
</gene>
<dbReference type="EMBL" id="JARJCM010000003">
    <property type="protein sequence ID" value="KAJ7046111.1"/>
    <property type="molecule type" value="Genomic_DNA"/>
</dbReference>
<organism evidence="3 4">
    <name type="scientific">Mycena alexandri</name>
    <dbReference type="NCBI Taxonomy" id="1745969"/>
    <lineage>
        <taxon>Eukaryota</taxon>
        <taxon>Fungi</taxon>
        <taxon>Dikarya</taxon>
        <taxon>Basidiomycota</taxon>
        <taxon>Agaricomycotina</taxon>
        <taxon>Agaricomycetes</taxon>
        <taxon>Agaricomycetidae</taxon>
        <taxon>Agaricales</taxon>
        <taxon>Marasmiineae</taxon>
        <taxon>Mycenaceae</taxon>
        <taxon>Mycena</taxon>
    </lineage>
</organism>
<dbReference type="PANTHER" id="PTHR40465">
    <property type="entry name" value="CHROMOSOME 1, WHOLE GENOME SHOTGUN SEQUENCE"/>
    <property type="match status" value="1"/>
</dbReference>
<evidence type="ECO:0000256" key="1">
    <source>
        <dbReference type="SAM" id="Phobius"/>
    </source>
</evidence>
<feature type="domain" description="DUF6534" evidence="2">
    <location>
        <begin position="171"/>
        <end position="258"/>
    </location>
</feature>
<name>A0AAD6TGF3_9AGAR</name>
<sequence>MADPALPSVDVIRLTGPMILGYMFSYGLYGVLVVQIYMYTELFPKDRPGLKTLVWVMFFFETFFTVLMTIAAWNMFGTGFGNESELTVRFNWTWGTLPMTSGCISALAQGFYIWRIWHLTNSLWLPIPISLAVLGQLIGLWWFALKWNIEHWGVEQLPPLVPGVATWLGGSAFCDVLITITLTFVLWRRKKETKFSETTTVINRLIRMSVETGALTSMVATAETILFVGWDEWWYHFTLFLILGKLYSNVMLATLNCRVPLSLTRGHGSHGVLSPEGHISTSFWSEPNEKGRNTNGTGVQFARGVHVSHNVHVDTIQPESIIMTDFTSSSTPEDRMEKGSVTKL</sequence>
<dbReference type="PANTHER" id="PTHR40465:SF1">
    <property type="entry name" value="DUF6534 DOMAIN-CONTAINING PROTEIN"/>
    <property type="match status" value="1"/>
</dbReference>
<feature type="transmembrane region" description="Helical" evidence="1">
    <location>
        <begin position="164"/>
        <end position="187"/>
    </location>
</feature>
<keyword evidence="4" id="KW-1185">Reference proteome</keyword>
<keyword evidence="1" id="KW-0812">Transmembrane</keyword>
<dbReference type="InterPro" id="IPR045339">
    <property type="entry name" value="DUF6534"/>
</dbReference>
<feature type="transmembrane region" description="Helical" evidence="1">
    <location>
        <begin position="208"/>
        <end position="228"/>
    </location>
</feature>
<evidence type="ECO:0000313" key="3">
    <source>
        <dbReference type="EMBL" id="KAJ7046111.1"/>
    </source>
</evidence>
<dbReference type="AlphaFoldDB" id="A0AAD6TGF3"/>
<evidence type="ECO:0000259" key="2">
    <source>
        <dbReference type="Pfam" id="PF20152"/>
    </source>
</evidence>
<dbReference type="Proteomes" id="UP001218188">
    <property type="component" value="Unassembled WGS sequence"/>
</dbReference>
<accession>A0AAD6TGF3</accession>
<feature type="transmembrane region" description="Helical" evidence="1">
    <location>
        <begin position="52"/>
        <end position="76"/>
    </location>
</feature>